<evidence type="ECO:0000313" key="8">
    <source>
        <dbReference type="Proteomes" id="UP000037712"/>
    </source>
</evidence>
<evidence type="ECO:0000256" key="3">
    <source>
        <dbReference type="ARBA" id="ARBA00022827"/>
    </source>
</evidence>
<gene>
    <name evidence="7" type="ORF">Z051_00995</name>
</gene>
<keyword evidence="4" id="KW-0560">Oxidoreductase</keyword>
<comment type="caution">
    <text evidence="7">The sequence shown here is derived from an EMBL/GenBank/DDBJ whole genome shotgun (WGS) entry which is preliminary data.</text>
</comment>
<reference evidence="7 8" key="1">
    <citation type="journal article" date="2015" name="Genome Announc.">
        <title>Draft Genome Sequence of Rhodococcus rhodochrous Strain KG-21, a Soil Isolate from Oil Fields of Krishna-Godavari Basin, India.</title>
        <authorList>
            <person name="Dawar C."/>
            <person name="Aggarwal R.K."/>
        </authorList>
    </citation>
    <scope>NUCLEOTIDE SEQUENCE [LARGE SCALE GENOMIC DNA]</scope>
    <source>
        <strain evidence="7 8">KG-21</strain>
    </source>
</reference>
<feature type="domain" description="Reductase C-terminal" evidence="6">
    <location>
        <begin position="321"/>
        <end position="388"/>
    </location>
</feature>
<dbReference type="SUPFAM" id="SSF51905">
    <property type="entry name" value="FAD/NAD(P)-binding domain"/>
    <property type="match status" value="2"/>
</dbReference>
<dbReference type="GO" id="GO:0005737">
    <property type="term" value="C:cytoplasm"/>
    <property type="evidence" value="ECO:0007669"/>
    <property type="project" value="TreeGrafter"/>
</dbReference>
<dbReference type="PANTHER" id="PTHR43557">
    <property type="entry name" value="APOPTOSIS-INDUCING FACTOR 1"/>
    <property type="match status" value="1"/>
</dbReference>
<dbReference type="Pfam" id="PF14759">
    <property type="entry name" value="Reductase_C"/>
    <property type="match status" value="1"/>
</dbReference>
<keyword evidence="2" id="KW-0285">Flavoprotein</keyword>
<dbReference type="RefSeq" id="WP_054370917.1">
    <property type="nucleotide sequence ID" value="NZ_AZYO01000001.1"/>
</dbReference>
<dbReference type="InterPro" id="IPR036188">
    <property type="entry name" value="FAD/NAD-bd_sf"/>
</dbReference>
<dbReference type="Gene3D" id="3.50.50.60">
    <property type="entry name" value="FAD/NAD(P)-binding domain"/>
    <property type="match status" value="2"/>
</dbReference>
<proteinExistence type="predicted"/>
<reference evidence="8" key="2">
    <citation type="submission" date="2015-01" db="EMBL/GenBank/DDBJ databases">
        <title>Draft genome sequence of potential hydrocarbon metabolising strain of Rhodococcus rhodochrous.</title>
        <authorList>
            <person name="Aggarwal R.K."/>
            <person name="Dawar C."/>
        </authorList>
    </citation>
    <scope>NUCLEOTIDE SEQUENCE [LARGE SCALE GENOMIC DNA]</scope>
    <source>
        <strain evidence="8">KG-21</strain>
    </source>
</reference>
<dbReference type="Gene3D" id="3.30.390.30">
    <property type="match status" value="1"/>
</dbReference>
<evidence type="ECO:0008006" key="9">
    <source>
        <dbReference type="Google" id="ProtNLM"/>
    </source>
</evidence>
<feature type="domain" description="FAD/NAD(P)-binding" evidence="5">
    <location>
        <begin position="4"/>
        <end position="300"/>
    </location>
</feature>
<keyword evidence="3" id="KW-0274">FAD</keyword>
<protein>
    <recommendedName>
        <fullName evidence="9">Pyridine nucleotide-disulfide oxidoreductase</fullName>
    </recommendedName>
</protein>
<dbReference type="InterPro" id="IPR023753">
    <property type="entry name" value="FAD/NAD-binding_dom"/>
</dbReference>
<dbReference type="PRINTS" id="PR00368">
    <property type="entry name" value="FADPNR"/>
</dbReference>
<dbReference type="Pfam" id="PF07992">
    <property type="entry name" value="Pyr_redox_2"/>
    <property type="match status" value="1"/>
</dbReference>
<evidence type="ECO:0000256" key="1">
    <source>
        <dbReference type="ARBA" id="ARBA00001974"/>
    </source>
</evidence>
<evidence type="ECO:0000259" key="6">
    <source>
        <dbReference type="Pfam" id="PF14759"/>
    </source>
</evidence>
<evidence type="ECO:0000256" key="2">
    <source>
        <dbReference type="ARBA" id="ARBA00022630"/>
    </source>
</evidence>
<evidence type="ECO:0000259" key="5">
    <source>
        <dbReference type="Pfam" id="PF07992"/>
    </source>
</evidence>
<organism evidence="7 8">
    <name type="scientific">Rhodococcus rhodochrous KG-21</name>
    <dbReference type="NCBI Taxonomy" id="1441923"/>
    <lineage>
        <taxon>Bacteria</taxon>
        <taxon>Bacillati</taxon>
        <taxon>Actinomycetota</taxon>
        <taxon>Actinomycetes</taxon>
        <taxon>Mycobacteriales</taxon>
        <taxon>Nocardiaceae</taxon>
        <taxon>Rhodococcus</taxon>
    </lineage>
</organism>
<dbReference type="Proteomes" id="UP000037712">
    <property type="component" value="Unassembled WGS sequence"/>
</dbReference>
<comment type="cofactor">
    <cofactor evidence="1">
        <name>FAD</name>
        <dbReference type="ChEBI" id="CHEBI:57692"/>
    </cofactor>
</comment>
<dbReference type="PANTHER" id="PTHR43557:SF2">
    <property type="entry name" value="RIESKE DOMAIN-CONTAINING PROTEIN-RELATED"/>
    <property type="match status" value="1"/>
</dbReference>
<dbReference type="InterPro" id="IPR050446">
    <property type="entry name" value="FAD-oxidoreductase/Apoptosis"/>
</dbReference>
<evidence type="ECO:0000256" key="4">
    <source>
        <dbReference type="ARBA" id="ARBA00023002"/>
    </source>
</evidence>
<dbReference type="InterPro" id="IPR028202">
    <property type="entry name" value="Reductase_C"/>
</dbReference>
<name>A0A0M8PMV2_RHORH</name>
<sequence length="410" mass="43310">MTSKLVVVGASLAGLRAVEGARRSGFSGEIVLLGDEDRLPYDRPPLSKAVLTAATTADIAPLRTETVLRNELGVTLKLGTRATALDTNEKVVYTADDEIPYTAAVLATGCRARTLPDIGTHPAVHVLRAAGDALALRKALDNARTLVVIGAGFVGSEVASAARTRGIDVTIVESSGAPLAHAVGAEPGALLTQLHEYNGTRVLLNSTVTTVTDRKPGAALTLADGRVLEADLVLVAVGAIPNVEWLASSRLDITDGIICNADLGVGAPGLAAAGDICNWPDRRWGRRFRLEHWTNAAEQGAHAARTALSPDATEPFSAIPYFWSEWYGVKVQKVGRADCNDHLVIGDIDAGRYVVLYGHGGKLLGALTVGRPGETMKLRRLIENHTDWHDAVDFARKRATPPVGTAQSPV</sequence>
<accession>A0A0M8PMV2</accession>
<dbReference type="SUPFAM" id="SSF55424">
    <property type="entry name" value="FAD/NAD-linked reductases, dimerisation (C-terminal) domain"/>
    <property type="match status" value="1"/>
</dbReference>
<dbReference type="PATRIC" id="fig|1441923.3.peg.224"/>
<dbReference type="PRINTS" id="PR00411">
    <property type="entry name" value="PNDRDTASEI"/>
</dbReference>
<dbReference type="GO" id="GO:0016651">
    <property type="term" value="F:oxidoreductase activity, acting on NAD(P)H"/>
    <property type="evidence" value="ECO:0007669"/>
    <property type="project" value="TreeGrafter"/>
</dbReference>
<evidence type="ECO:0000313" key="7">
    <source>
        <dbReference type="EMBL" id="KOS58175.1"/>
    </source>
</evidence>
<dbReference type="EMBL" id="AZYO01000001">
    <property type="protein sequence ID" value="KOS58175.1"/>
    <property type="molecule type" value="Genomic_DNA"/>
</dbReference>
<dbReference type="AlphaFoldDB" id="A0A0M8PMV2"/>
<dbReference type="InterPro" id="IPR016156">
    <property type="entry name" value="FAD/NAD-linked_Rdtase_dimer_sf"/>
</dbReference>